<dbReference type="PANTHER" id="PTHR37984:SF5">
    <property type="entry name" value="PROTEIN NYNRIN-LIKE"/>
    <property type="match status" value="1"/>
</dbReference>
<dbReference type="InterPro" id="IPR050951">
    <property type="entry name" value="Retrovirus_Pol_polyprotein"/>
</dbReference>
<keyword evidence="9" id="KW-1185">Reference proteome</keyword>
<dbReference type="GO" id="GO:0003964">
    <property type="term" value="F:RNA-directed DNA polymerase activity"/>
    <property type="evidence" value="ECO:0007669"/>
    <property type="project" value="UniProtKB-KW"/>
</dbReference>
<protein>
    <recommendedName>
        <fullName evidence="1">RNA-directed DNA polymerase</fullName>
        <ecNumber evidence="1">2.7.7.49</ecNumber>
    </recommendedName>
</protein>
<gene>
    <name evidence="8" type="ORF">TKK_020761</name>
</gene>
<evidence type="ECO:0000259" key="7">
    <source>
        <dbReference type="PROSITE" id="PS50994"/>
    </source>
</evidence>
<evidence type="ECO:0000256" key="1">
    <source>
        <dbReference type="ARBA" id="ARBA00012493"/>
    </source>
</evidence>
<dbReference type="Gene3D" id="3.30.420.10">
    <property type="entry name" value="Ribonuclease H-like superfamily/Ribonuclease H"/>
    <property type="match status" value="1"/>
</dbReference>
<sequence length="618" mass="70074">MQCASKIRIWRISWTSQLKDAFEACKNCISSATLLVHPRIGAQLGLFTDASNHSIGACLQQFVDNSWQPLAFFSKKMNEKESSWPAYYRELFAIYAAIQHFRHFLSGVSFSIFTDHKPLIYAFKQKQEKLPPIQLNQLSFISQFSTDIQHISGVDNVVADSLSRVEAITAHLDYERLSASQETDSELYDILHSRTPSSLRLERVLIPGSATELYCDVSTGKPRPFVTIEFRKLVFDHLHNLSHPGVRASRKLVKDRYIWPSLNKDCRDWAKACNDCQRSKITRHVHAPIGSFSTPTQRFSHIHIDLIGPLPLVRSFRYCLTIIDRFTRWPEVIPITSTSTECIIQALLDVWIARFGVPHIITTDRGGQFKSHIFAKFLRLFGIQHNCTTSWHPKSNGMIERLHRQLKSALIAHSNNDWVSCLPLVLLGIRSSFKEDIKSTIAELVYGESLRLPSEFFCSDSSTDRPGGHQEVLSDLRKYFSDLRPSPASRHGNPSTFVFKELKDCTHAYLKDCRFLKALQSPYTGPYEIINRDDKLITLKINNAPVKVSIDRVKPAFLLNSCNNLIAFSVHDSTNVPALTTVPAPAIFPVTTTQPAPEIVPVSIHQSTTKSRLIFSEP</sequence>
<dbReference type="EMBL" id="JBJJXI010000203">
    <property type="protein sequence ID" value="KAL3383322.1"/>
    <property type="molecule type" value="Genomic_DNA"/>
</dbReference>
<reference evidence="8 9" key="1">
    <citation type="journal article" date="2024" name="bioRxiv">
        <title>A reference genome for Trichogramma kaykai: A tiny desert-dwelling parasitoid wasp with competing sex-ratio distorters.</title>
        <authorList>
            <person name="Culotta J."/>
            <person name="Lindsey A.R."/>
        </authorList>
    </citation>
    <scope>NUCLEOTIDE SEQUENCE [LARGE SCALE GENOMIC DNA]</scope>
    <source>
        <strain evidence="8 9">KSX58</strain>
    </source>
</reference>
<dbReference type="SUPFAM" id="SSF56672">
    <property type="entry name" value="DNA/RNA polymerases"/>
    <property type="match status" value="1"/>
</dbReference>
<keyword evidence="2" id="KW-0548">Nucleotidyltransferase</keyword>
<dbReference type="PANTHER" id="PTHR37984">
    <property type="entry name" value="PROTEIN CBG26694"/>
    <property type="match status" value="1"/>
</dbReference>
<dbReference type="InterPro" id="IPR012337">
    <property type="entry name" value="RNaseH-like_sf"/>
</dbReference>
<dbReference type="SUPFAM" id="SSF53098">
    <property type="entry name" value="Ribonuclease H-like"/>
    <property type="match status" value="1"/>
</dbReference>
<comment type="caution">
    <text evidence="8">The sequence shown here is derived from an EMBL/GenBank/DDBJ whole genome shotgun (WGS) entry which is preliminary data.</text>
</comment>
<dbReference type="Pfam" id="PF17921">
    <property type="entry name" value="Integrase_H2C2"/>
    <property type="match status" value="1"/>
</dbReference>
<evidence type="ECO:0000256" key="5">
    <source>
        <dbReference type="ARBA" id="ARBA00022918"/>
    </source>
</evidence>
<proteinExistence type="predicted"/>
<dbReference type="FunFam" id="3.30.420.10:FF:000032">
    <property type="entry name" value="Retrovirus-related Pol polyprotein from transposon 297-like Protein"/>
    <property type="match status" value="1"/>
</dbReference>
<dbReference type="Gene3D" id="3.10.20.370">
    <property type="match status" value="1"/>
</dbReference>
<keyword evidence="6" id="KW-0511">Multifunctional enzyme</keyword>
<dbReference type="GO" id="GO:0004519">
    <property type="term" value="F:endonuclease activity"/>
    <property type="evidence" value="ECO:0007669"/>
    <property type="project" value="UniProtKB-KW"/>
</dbReference>
<dbReference type="InterPro" id="IPR043502">
    <property type="entry name" value="DNA/RNA_pol_sf"/>
</dbReference>
<dbReference type="CDD" id="cd09274">
    <property type="entry name" value="RNase_HI_RT_Ty3"/>
    <property type="match status" value="1"/>
</dbReference>
<dbReference type="InterPro" id="IPR001584">
    <property type="entry name" value="Integrase_cat-core"/>
</dbReference>
<name>A0ABD2VSB7_9HYME</name>
<dbReference type="PROSITE" id="PS50994">
    <property type="entry name" value="INTEGRASE"/>
    <property type="match status" value="1"/>
</dbReference>
<dbReference type="InterPro" id="IPR041588">
    <property type="entry name" value="Integrase_H2C2"/>
</dbReference>
<evidence type="ECO:0000256" key="6">
    <source>
        <dbReference type="ARBA" id="ARBA00023268"/>
    </source>
</evidence>
<evidence type="ECO:0000313" key="9">
    <source>
        <dbReference type="Proteomes" id="UP001627154"/>
    </source>
</evidence>
<dbReference type="EC" id="2.7.7.49" evidence="1"/>
<keyword evidence="4" id="KW-0255">Endonuclease</keyword>
<evidence type="ECO:0000256" key="4">
    <source>
        <dbReference type="ARBA" id="ARBA00022759"/>
    </source>
</evidence>
<feature type="domain" description="Integrase catalytic" evidence="7">
    <location>
        <begin position="291"/>
        <end position="461"/>
    </location>
</feature>
<organism evidence="8 9">
    <name type="scientific">Trichogramma kaykai</name>
    <dbReference type="NCBI Taxonomy" id="54128"/>
    <lineage>
        <taxon>Eukaryota</taxon>
        <taxon>Metazoa</taxon>
        <taxon>Ecdysozoa</taxon>
        <taxon>Arthropoda</taxon>
        <taxon>Hexapoda</taxon>
        <taxon>Insecta</taxon>
        <taxon>Pterygota</taxon>
        <taxon>Neoptera</taxon>
        <taxon>Endopterygota</taxon>
        <taxon>Hymenoptera</taxon>
        <taxon>Apocrita</taxon>
        <taxon>Proctotrupomorpha</taxon>
        <taxon>Chalcidoidea</taxon>
        <taxon>Trichogrammatidae</taxon>
        <taxon>Trichogramma</taxon>
    </lineage>
</organism>
<evidence type="ECO:0000256" key="2">
    <source>
        <dbReference type="ARBA" id="ARBA00022695"/>
    </source>
</evidence>
<dbReference type="Pfam" id="PF00665">
    <property type="entry name" value="rve"/>
    <property type="match status" value="1"/>
</dbReference>
<dbReference type="Pfam" id="PF17919">
    <property type="entry name" value="RT_RNaseH_2"/>
    <property type="match status" value="1"/>
</dbReference>
<evidence type="ECO:0000313" key="8">
    <source>
        <dbReference type="EMBL" id="KAL3383322.1"/>
    </source>
</evidence>
<accession>A0ABD2VSB7</accession>
<keyword evidence="4" id="KW-0378">Hydrolase</keyword>
<keyword evidence="5" id="KW-0695">RNA-directed DNA polymerase</keyword>
<dbReference type="InterPro" id="IPR041577">
    <property type="entry name" value="RT_RNaseH_2"/>
</dbReference>
<dbReference type="Proteomes" id="UP001627154">
    <property type="component" value="Unassembled WGS sequence"/>
</dbReference>
<evidence type="ECO:0000256" key="3">
    <source>
        <dbReference type="ARBA" id="ARBA00022722"/>
    </source>
</evidence>
<dbReference type="GO" id="GO:0042575">
    <property type="term" value="C:DNA polymerase complex"/>
    <property type="evidence" value="ECO:0007669"/>
    <property type="project" value="UniProtKB-ARBA"/>
</dbReference>
<dbReference type="Gene3D" id="1.10.340.70">
    <property type="match status" value="1"/>
</dbReference>
<dbReference type="FunFam" id="3.10.20.370:FF:000001">
    <property type="entry name" value="Retrovirus-related Pol polyprotein from transposon 17.6-like protein"/>
    <property type="match status" value="1"/>
</dbReference>
<dbReference type="AlphaFoldDB" id="A0ABD2VSB7"/>
<keyword evidence="2" id="KW-0808">Transferase</keyword>
<keyword evidence="3" id="KW-0540">Nuclease</keyword>
<dbReference type="InterPro" id="IPR036397">
    <property type="entry name" value="RNaseH_sf"/>
</dbReference>